<keyword evidence="6" id="KW-1185">Reference proteome</keyword>
<feature type="domain" description="ABC1 atypical kinase-like" evidence="4">
    <location>
        <begin position="187"/>
        <end position="349"/>
    </location>
</feature>
<evidence type="ECO:0000256" key="3">
    <source>
        <dbReference type="SAM" id="Phobius"/>
    </source>
</evidence>
<comment type="similarity">
    <text evidence="1">Belongs to the protein kinase superfamily. ADCK protein kinase family.</text>
</comment>
<dbReference type="SUPFAM" id="SSF56112">
    <property type="entry name" value="Protein kinase-like (PK-like)"/>
    <property type="match status" value="1"/>
</dbReference>
<reference evidence="5" key="1">
    <citation type="submission" date="2022-01" db="EMBL/GenBank/DDBJ databases">
        <title>Microbacterium eymi and Microbacterium rhizovicinus sp. nov., isolated from the rhizospheric soil of Elymus tsukushiensis, a plant native to the Dokdo Islands, Republic of Korea.</title>
        <authorList>
            <person name="Hwang Y.J."/>
        </authorList>
    </citation>
    <scope>NUCLEOTIDE SEQUENCE</scope>
    <source>
        <strain evidence="5">KUDC0405</strain>
    </source>
</reference>
<dbReference type="PANTHER" id="PTHR10566">
    <property type="entry name" value="CHAPERONE-ACTIVITY OF BC1 COMPLEX CABC1 -RELATED"/>
    <property type="match status" value="1"/>
</dbReference>
<evidence type="ECO:0000313" key="6">
    <source>
        <dbReference type="Proteomes" id="UP001054811"/>
    </source>
</evidence>
<feature type="transmembrane region" description="Helical" evidence="3">
    <location>
        <begin position="67"/>
        <end position="91"/>
    </location>
</feature>
<dbReference type="Pfam" id="PF03109">
    <property type="entry name" value="ABC1"/>
    <property type="match status" value="1"/>
</dbReference>
<dbReference type="InterPro" id="IPR011009">
    <property type="entry name" value="Kinase-like_dom_sf"/>
</dbReference>
<gene>
    <name evidence="5" type="ORF">L2X98_26790</name>
</gene>
<evidence type="ECO:0000256" key="2">
    <source>
        <dbReference type="SAM" id="MobiDB-lite"/>
    </source>
</evidence>
<dbReference type="PANTHER" id="PTHR10566:SF113">
    <property type="entry name" value="PROTEIN ACTIVITY OF BC1 COMPLEX KINASE 7, CHLOROPLASTIC"/>
    <property type="match status" value="1"/>
</dbReference>
<name>A0ABY5NGK5_9MICO</name>
<dbReference type="Proteomes" id="UP001054811">
    <property type="component" value="Chromosome"/>
</dbReference>
<dbReference type="InterPro" id="IPR004147">
    <property type="entry name" value="ABC1_dom"/>
</dbReference>
<evidence type="ECO:0000259" key="4">
    <source>
        <dbReference type="Pfam" id="PF03109"/>
    </source>
</evidence>
<dbReference type="EMBL" id="CP091139">
    <property type="protein sequence ID" value="UUT34283.1"/>
    <property type="molecule type" value="Genomic_DNA"/>
</dbReference>
<dbReference type="CDD" id="cd05121">
    <property type="entry name" value="ABC1_ADCK3-like"/>
    <property type="match status" value="1"/>
</dbReference>
<keyword evidence="3" id="KW-1133">Transmembrane helix</keyword>
<feature type="region of interest" description="Disordered" evidence="2">
    <location>
        <begin position="349"/>
        <end position="418"/>
    </location>
</feature>
<protein>
    <submittedName>
        <fullName evidence="5">AarF/UbiB family protein</fullName>
    </submittedName>
</protein>
<accession>A0ABY5NGK5</accession>
<keyword evidence="3" id="KW-0472">Membrane</keyword>
<feature type="region of interest" description="Disordered" evidence="2">
    <location>
        <begin position="459"/>
        <end position="493"/>
    </location>
</feature>
<organism evidence="5 6">
    <name type="scientific">Microbacterium elymi</name>
    <dbReference type="NCBI Taxonomy" id="2909587"/>
    <lineage>
        <taxon>Bacteria</taxon>
        <taxon>Bacillati</taxon>
        <taxon>Actinomycetota</taxon>
        <taxon>Actinomycetes</taxon>
        <taxon>Micrococcales</taxon>
        <taxon>Microbacteriaceae</taxon>
        <taxon>Microbacterium</taxon>
    </lineage>
</organism>
<sequence>MSALTIVLDVAVIVIATVVAMVVIGAFARRVLGIRVSIVRVVIAGILGLGAEVGFESQFVWGAYTPALIPVQFGIILFVAIAFLVLAEVAVPQGTLPRPDQWAAAMRRKPGAHPALCRALRIASHHRLLPFKINTEPTNAGAAERRRQAVALTAALEDAGGAFVKIGQLLSTRTDVLPVEFTEALGRLQQRVPPAPWEQIAPTLGASLGRPVSEVFADFREEAVAAASIGQVHEATLPSGQRVAVKVQRPGIVPLVERDIDIALRLSRRLAQSTGWARRFGLDELADSLAASLRDELDYRVEASNIAAMEAVQERRPKGERLRIPHFIAALSSRDVLVMEYLSGTTLSEGGAADRIPEAQAPGAGGATVPGHAGTDHGCRGVPRRSAPGQRDGHRRRRSRAAGLRVGRPTGLGGAAADHRRAAGVLARRCACVRRHPDHIRRAAGRPGRVHACAVRSASSCRGTSGPDRCWTPRPSPRSSASSARTDWRCRRS</sequence>
<feature type="transmembrane region" description="Helical" evidence="3">
    <location>
        <begin position="6"/>
        <end position="26"/>
    </location>
</feature>
<evidence type="ECO:0000256" key="1">
    <source>
        <dbReference type="ARBA" id="ARBA00009670"/>
    </source>
</evidence>
<feature type="transmembrane region" description="Helical" evidence="3">
    <location>
        <begin position="38"/>
        <end position="55"/>
    </location>
</feature>
<keyword evidence="3" id="KW-0812">Transmembrane</keyword>
<evidence type="ECO:0000313" key="5">
    <source>
        <dbReference type="EMBL" id="UUT34283.1"/>
    </source>
</evidence>
<dbReference type="InterPro" id="IPR050154">
    <property type="entry name" value="UbiB_kinase"/>
</dbReference>
<proteinExistence type="inferred from homology"/>